<feature type="signal peptide" evidence="1">
    <location>
        <begin position="1"/>
        <end position="24"/>
    </location>
</feature>
<reference evidence="2 3" key="1">
    <citation type="submission" date="2020-09" db="EMBL/GenBank/DDBJ databases">
        <title>Sphingomonas sp., a new species isolated from pork steak.</title>
        <authorList>
            <person name="Heidler von Heilborn D."/>
        </authorList>
    </citation>
    <scope>NUCLEOTIDE SEQUENCE [LARGE SCALE GENOMIC DNA]</scope>
    <source>
        <strain evidence="3">S8-3T</strain>
    </source>
</reference>
<evidence type="ECO:0000313" key="3">
    <source>
        <dbReference type="Proteomes" id="UP000516148"/>
    </source>
</evidence>
<dbReference type="SUPFAM" id="SSF53335">
    <property type="entry name" value="S-adenosyl-L-methionine-dependent methyltransferases"/>
    <property type="match status" value="1"/>
</dbReference>
<dbReference type="EMBL" id="CP061038">
    <property type="protein sequence ID" value="QNQ09366.1"/>
    <property type="molecule type" value="Genomic_DNA"/>
</dbReference>
<feature type="chain" id="PRO_5028901550" evidence="1">
    <location>
        <begin position="25"/>
        <end position="260"/>
    </location>
</feature>
<evidence type="ECO:0000256" key="1">
    <source>
        <dbReference type="SAM" id="SignalP"/>
    </source>
</evidence>
<dbReference type="PIRSF" id="PIRSF031679">
    <property type="entry name" value="Mtase_Alr7345_prd"/>
    <property type="match status" value="1"/>
</dbReference>
<dbReference type="InterPro" id="IPR016980">
    <property type="entry name" value="S-AdoMet-dep_MeTrfase_Alr7345"/>
</dbReference>
<keyword evidence="3" id="KW-1185">Reference proteome</keyword>
<dbReference type="AlphaFoldDB" id="A0A7H0LI63"/>
<dbReference type="GO" id="GO:0008168">
    <property type="term" value="F:methyltransferase activity"/>
    <property type="evidence" value="ECO:0007669"/>
    <property type="project" value="UniProtKB-KW"/>
</dbReference>
<dbReference type="RefSeq" id="WP_187761681.1">
    <property type="nucleotide sequence ID" value="NZ_CP061038.1"/>
</dbReference>
<sequence length="260" mass="27283">MSAAKLAGAALAALLITTSGSVPAHAKKAAAQSHKTGAGAQIAKALADPARADQANDDARRKAAEMLAFSGVKPGDRVIDFLPGSGYWTRIFTGVVGHKGHVLALWPAAAAKYAEKPLPELRARNLANVTAEVQTASLPTVDQPVDLFWTVQNYHDIPNNGVGEAGLNAFNAAVFKTLKPGGLYIVSDHADAPGSGLTGTETKHRIDPAVVKQQVVAAGFTFEGSSDVLANPADDHTAKVFDPAIRGKTDQFVFKFRKPR</sequence>
<accession>A0A7H0LI63</accession>
<keyword evidence="1" id="KW-0732">Signal</keyword>
<dbReference type="Gene3D" id="3.40.50.150">
    <property type="entry name" value="Vaccinia Virus protein VP39"/>
    <property type="match status" value="1"/>
</dbReference>
<dbReference type="Proteomes" id="UP000516148">
    <property type="component" value="Chromosome"/>
</dbReference>
<evidence type="ECO:0000313" key="2">
    <source>
        <dbReference type="EMBL" id="QNQ09366.1"/>
    </source>
</evidence>
<keyword evidence="2" id="KW-0489">Methyltransferase</keyword>
<organism evidence="2 3">
    <name type="scientific">Sphingomonas alpina</name>
    <dbReference type="NCBI Taxonomy" id="653931"/>
    <lineage>
        <taxon>Bacteria</taxon>
        <taxon>Pseudomonadati</taxon>
        <taxon>Pseudomonadota</taxon>
        <taxon>Alphaproteobacteria</taxon>
        <taxon>Sphingomonadales</taxon>
        <taxon>Sphingomonadaceae</taxon>
        <taxon>Sphingomonas</taxon>
    </lineage>
</organism>
<gene>
    <name evidence="2" type="ORF">H3Z74_22335</name>
</gene>
<dbReference type="GO" id="GO:0032259">
    <property type="term" value="P:methylation"/>
    <property type="evidence" value="ECO:0007669"/>
    <property type="project" value="UniProtKB-KW"/>
</dbReference>
<dbReference type="KEGG" id="spap:H3Z74_22335"/>
<proteinExistence type="predicted"/>
<protein>
    <submittedName>
        <fullName evidence="2">Class I SAM-dependent methyltransferase</fullName>
    </submittedName>
</protein>
<name>A0A7H0LI63_9SPHN</name>
<keyword evidence="2" id="KW-0808">Transferase</keyword>
<dbReference type="InterPro" id="IPR029063">
    <property type="entry name" value="SAM-dependent_MTases_sf"/>
</dbReference>